<sequence>VSCSYTLLASRGARSRTCNTFGVEVYKHLPGDQQAFSKLEEHLRTKKTREPDPGMLSLVVFSRGDRCRDTLED</sequence>
<proteinExistence type="predicted"/>
<evidence type="ECO:0000313" key="2">
    <source>
        <dbReference type="Proteomes" id="UP000499080"/>
    </source>
</evidence>
<keyword evidence="2" id="KW-1185">Reference proteome</keyword>
<dbReference type="AlphaFoldDB" id="A0A4Y2P3H0"/>
<protein>
    <submittedName>
        <fullName evidence="1">Uncharacterized protein</fullName>
    </submittedName>
</protein>
<dbReference type="EMBL" id="BGPR01010378">
    <property type="protein sequence ID" value="GBN45881.1"/>
    <property type="molecule type" value="Genomic_DNA"/>
</dbReference>
<comment type="caution">
    <text evidence="1">The sequence shown here is derived from an EMBL/GenBank/DDBJ whole genome shotgun (WGS) entry which is preliminary data.</text>
</comment>
<dbReference type="Proteomes" id="UP000499080">
    <property type="component" value="Unassembled WGS sequence"/>
</dbReference>
<name>A0A4Y2P3H0_ARAVE</name>
<gene>
    <name evidence="1" type="ORF">AVEN_207317_1</name>
</gene>
<organism evidence="1 2">
    <name type="scientific">Araneus ventricosus</name>
    <name type="common">Orbweaver spider</name>
    <name type="synonym">Epeira ventricosa</name>
    <dbReference type="NCBI Taxonomy" id="182803"/>
    <lineage>
        <taxon>Eukaryota</taxon>
        <taxon>Metazoa</taxon>
        <taxon>Ecdysozoa</taxon>
        <taxon>Arthropoda</taxon>
        <taxon>Chelicerata</taxon>
        <taxon>Arachnida</taxon>
        <taxon>Araneae</taxon>
        <taxon>Araneomorphae</taxon>
        <taxon>Entelegynae</taxon>
        <taxon>Araneoidea</taxon>
        <taxon>Araneidae</taxon>
        <taxon>Araneus</taxon>
    </lineage>
</organism>
<accession>A0A4Y2P3H0</accession>
<reference evidence="1 2" key="1">
    <citation type="journal article" date="2019" name="Sci. Rep.">
        <title>Orb-weaving spider Araneus ventricosus genome elucidates the spidroin gene catalogue.</title>
        <authorList>
            <person name="Kono N."/>
            <person name="Nakamura H."/>
            <person name="Ohtoshi R."/>
            <person name="Moran D.A.P."/>
            <person name="Shinohara A."/>
            <person name="Yoshida Y."/>
            <person name="Fujiwara M."/>
            <person name="Mori M."/>
            <person name="Tomita M."/>
            <person name="Arakawa K."/>
        </authorList>
    </citation>
    <scope>NUCLEOTIDE SEQUENCE [LARGE SCALE GENOMIC DNA]</scope>
</reference>
<evidence type="ECO:0000313" key="1">
    <source>
        <dbReference type="EMBL" id="GBN45881.1"/>
    </source>
</evidence>
<feature type="non-terminal residue" evidence="1">
    <location>
        <position position="1"/>
    </location>
</feature>